<sequence>AKLTEPVNAKLEAMVEDMVLDLAEGAFSMPAGGGQGGHGKSGMQLASAGGEGSGGPAPVTRIDHVEFEDGAGKVSRHGNDLHTAASSPLGRARNAFGRSKGRDPFTQAFDSVLHGALKGTDNALGKIVKHVTETVPDRVKATSRLHKGNDHDVGDKANSIDVGKHGDGRGSGDGLPGSGSRLKIDANAKHDPDLPQRAKDARALANKETCGDPIDMATGQLVMAQTDVDLPGTLSLTLRRTHLTGYTHGICFGPSWASTLDERLEHAPEADGVWWRREDGSSLYYPRTPDIVGDRVDPVAGARLPLTYRSDGARYVLVVQDQHSGLTRYFEPAETAVGIWWLTRIEDRNHNHITFERDADDTLLAVSHSGGYRLTPTCAEGTGRVTAVHALTEDGPLRLRGYHYDENGDLTEVVNAVDAVTHFAYDSAHHITGWRDSNDTVFTYTYDGRGRVIATHGSGGFLDSRVAYSGPDTNGTTAATYTDSLGHDTVYRANTHGQIVAITDPLGNTTTQTWDDRDHLLSRTDPLGHTMVHRYDDAGHLVAVVRPDGSETTAEYGEFPQPLSVRTPDGNVTRHTYDDRGNLASLTTPAGRTTRFTHDEAGRPTEVIDPLGNVTTIRCNSAGLPQEITDPLGAVTRQTHDALGRPVTRTDPTGATTHLEWTPENQLARRVRPDGTSESWTYDGEGNCTTHVDPLGGETRFEY</sequence>
<dbReference type="RefSeq" id="WP_319061253.1">
    <property type="nucleotide sequence ID" value="NZ_JARAWC010000136.1"/>
</dbReference>
<feature type="compositionally biased region" description="Basic and acidic residues" evidence="1">
    <location>
        <begin position="182"/>
        <end position="194"/>
    </location>
</feature>
<proteinExistence type="predicted"/>
<feature type="region of interest" description="Disordered" evidence="1">
    <location>
        <begin position="143"/>
        <end position="194"/>
    </location>
</feature>
<feature type="domain" description="DUF6531" evidence="2">
    <location>
        <begin position="211"/>
        <end position="285"/>
    </location>
</feature>
<dbReference type="NCBIfam" id="TIGR01643">
    <property type="entry name" value="YD_repeat_2x"/>
    <property type="match status" value="9"/>
</dbReference>
<dbReference type="PANTHER" id="PTHR32305:SF15">
    <property type="entry name" value="PROTEIN RHSA-RELATED"/>
    <property type="match status" value="1"/>
</dbReference>
<feature type="region of interest" description="Disordered" evidence="1">
    <location>
        <begin position="31"/>
        <end position="56"/>
    </location>
</feature>
<dbReference type="EMBL" id="JARAWC010000136">
    <property type="protein sequence ID" value="MDX2967465.1"/>
    <property type="molecule type" value="Genomic_DNA"/>
</dbReference>
<comment type="caution">
    <text evidence="3">The sequence shown here is derived from an EMBL/GenBank/DDBJ whole genome shotgun (WGS) entry which is preliminary data.</text>
</comment>
<reference evidence="3" key="1">
    <citation type="journal article" date="2023" name="Microb. Genom.">
        <title>Mesoterricola silvestris gen. nov., sp. nov., Mesoterricola sediminis sp. nov., Geothrix oryzae sp. nov., Geothrix edaphica sp. nov., Geothrix rubra sp. nov., and Geothrix limicola sp. nov., six novel members of Acidobacteriota isolated from soils.</title>
        <authorList>
            <person name="Weisberg A.J."/>
            <person name="Pearce E."/>
            <person name="Kramer C.G."/>
            <person name="Chang J.H."/>
            <person name="Clarke C.R."/>
        </authorList>
    </citation>
    <scope>NUCLEOTIDE SEQUENCE</scope>
    <source>
        <strain evidence="3">NRRL_B-16521</strain>
    </source>
</reference>
<evidence type="ECO:0000256" key="1">
    <source>
        <dbReference type="SAM" id="MobiDB-lite"/>
    </source>
</evidence>
<name>A0AAP6BND0_9ACTN</name>
<evidence type="ECO:0000313" key="4">
    <source>
        <dbReference type="Proteomes" id="UP001282288"/>
    </source>
</evidence>
<protein>
    <submittedName>
        <fullName evidence="3">DUF6531 domain-containing protein</fullName>
    </submittedName>
</protein>
<dbReference type="Pfam" id="PF05593">
    <property type="entry name" value="RHS_repeat"/>
    <property type="match status" value="6"/>
</dbReference>
<dbReference type="InterPro" id="IPR050708">
    <property type="entry name" value="T6SS_VgrG/RHS"/>
</dbReference>
<gene>
    <name evidence="3" type="ORF">PV399_48450</name>
</gene>
<feature type="non-terminal residue" evidence="3">
    <location>
        <position position="703"/>
    </location>
</feature>
<dbReference type="InterPro" id="IPR031325">
    <property type="entry name" value="RHS_repeat"/>
</dbReference>
<dbReference type="PANTHER" id="PTHR32305">
    <property type="match status" value="1"/>
</dbReference>
<dbReference type="InterPro" id="IPR006530">
    <property type="entry name" value="YD"/>
</dbReference>
<dbReference type="Proteomes" id="UP001282288">
    <property type="component" value="Unassembled WGS sequence"/>
</dbReference>
<feature type="region of interest" description="Disordered" evidence="1">
    <location>
        <begin position="72"/>
        <end position="99"/>
    </location>
</feature>
<dbReference type="Gene3D" id="2.180.10.10">
    <property type="entry name" value="RHS repeat-associated core"/>
    <property type="match status" value="2"/>
</dbReference>
<accession>A0AAP6BND0</accession>
<dbReference type="Pfam" id="PF20148">
    <property type="entry name" value="DUF6531"/>
    <property type="match status" value="1"/>
</dbReference>
<dbReference type="AlphaFoldDB" id="A0AAP6BND0"/>
<dbReference type="InterPro" id="IPR045351">
    <property type="entry name" value="DUF6531"/>
</dbReference>
<evidence type="ECO:0000313" key="3">
    <source>
        <dbReference type="EMBL" id="MDX2967465.1"/>
    </source>
</evidence>
<feature type="non-terminal residue" evidence="3">
    <location>
        <position position="1"/>
    </location>
</feature>
<feature type="compositionally biased region" description="Gly residues" evidence="1">
    <location>
        <begin position="31"/>
        <end position="40"/>
    </location>
</feature>
<evidence type="ECO:0000259" key="2">
    <source>
        <dbReference type="Pfam" id="PF20148"/>
    </source>
</evidence>
<organism evidence="3 4">
    <name type="scientific">Streptomyces acidiscabies</name>
    <dbReference type="NCBI Taxonomy" id="42234"/>
    <lineage>
        <taxon>Bacteria</taxon>
        <taxon>Bacillati</taxon>
        <taxon>Actinomycetota</taxon>
        <taxon>Actinomycetes</taxon>
        <taxon>Kitasatosporales</taxon>
        <taxon>Streptomycetaceae</taxon>
        <taxon>Streptomyces</taxon>
    </lineage>
</organism>